<gene>
    <name evidence="8" type="ORF">AWN68_11465</name>
</gene>
<keyword evidence="5" id="KW-0812">Transmembrane</keyword>
<evidence type="ECO:0000313" key="9">
    <source>
        <dbReference type="Proteomes" id="UP000075615"/>
    </source>
</evidence>
<evidence type="ECO:0000256" key="3">
    <source>
        <dbReference type="ARBA" id="ARBA00022448"/>
    </source>
</evidence>
<dbReference type="Pfam" id="PF02321">
    <property type="entry name" value="OEP"/>
    <property type="match status" value="2"/>
</dbReference>
<keyword evidence="3" id="KW-0813">Transport</keyword>
<keyword evidence="9" id="KW-1185">Reference proteome</keyword>
<sequence length="772" mass="85236">MLVCLAQLQAQQIKIGIISDFEQSPKLNAIIDQVMFEIDQTTGPSRKVSLKDTSFGIGSIESAQRAYTQFEGQIDLVVAIGSISTKGLASISDLSIPVVALGIIDPKLQDIPYVNGTSGKPNFTYIWQTRKLEEELEAFHKIHDFNSVLVFVDEKAASTINGQKARNFIDSLSKKFNTELSIVPVGANVEEVVNQLPPQTDAAYFTVLLSQTESQAQLMIDQLNERKIPTFSGNARLMDYGVLGSMANENDLQQVIRKLAIMSDEIAAGADLSSIPVTLNTKDNLYVNVATAQKIRLPIPFEVLFTARLIGGNDRTVKTYSFEEVAEKALNANLNIKISYQDVELSKAQVKSVKANLLPSVESSLVASQINEERANAAFNNPEQALTAKLTFNQLLYSERAIAALKIAEYAQKAQEYKTEAEVLKVLFDTYKAYLNVLSAKTNVLIQKQNLSNTRKNKELAEIRVNLGTSNNTDIYRWESELAIANQSVIDAQTKMLTAKLQLNTLLANSLESDFEIEDLSLEGDLYKAFSQSPITEVVKTPETLKLVSDFLVAESQVRNPNEKAILESINAADRQLTQSKRMLYTPTIALQAQTSQIVGSSGVGSSIDAGAMALGITELQKNSWFAGISLSLPIFSGFSRKAAIQQSKINLYQLDHSQTLLDQQLELGVRASVLDLLSSKTNIRYSKSASESAQKNFELVQENYKQGQASITQLIDAQQSGLQASLASAFSIYEYIQAHLQIEFYVGSFIMLMPSNQVLDFNNRLQQYLNN</sequence>
<name>A0A150X0X1_9BACT</name>
<keyword evidence="7" id="KW-0998">Cell outer membrane</keyword>
<evidence type="ECO:0000256" key="1">
    <source>
        <dbReference type="ARBA" id="ARBA00004442"/>
    </source>
</evidence>
<dbReference type="Proteomes" id="UP000075615">
    <property type="component" value="Unassembled WGS sequence"/>
</dbReference>
<dbReference type="GO" id="GO:0015562">
    <property type="term" value="F:efflux transmembrane transporter activity"/>
    <property type="evidence" value="ECO:0007669"/>
    <property type="project" value="InterPro"/>
</dbReference>
<evidence type="ECO:0000256" key="7">
    <source>
        <dbReference type="ARBA" id="ARBA00023237"/>
    </source>
</evidence>
<dbReference type="Gene3D" id="1.20.1600.10">
    <property type="entry name" value="Outer membrane efflux proteins (OEP)"/>
    <property type="match status" value="1"/>
</dbReference>
<proteinExistence type="inferred from homology"/>
<dbReference type="GO" id="GO:1990281">
    <property type="term" value="C:efflux pump complex"/>
    <property type="evidence" value="ECO:0007669"/>
    <property type="project" value="TreeGrafter"/>
</dbReference>
<dbReference type="SUPFAM" id="SSF56954">
    <property type="entry name" value="Outer membrane efflux proteins (OEP)"/>
    <property type="match status" value="1"/>
</dbReference>
<dbReference type="STRING" id="296218.AWN68_11465"/>
<keyword evidence="4" id="KW-1134">Transmembrane beta strand</keyword>
<evidence type="ECO:0000256" key="5">
    <source>
        <dbReference type="ARBA" id="ARBA00022692"/>
    </source>
</evidence>
<evidence type="ECO:0000256" key="6">
    <source>
        <dbReference type="ARBA" id="ARBA00023136"/>
    </source>
</evidence>
<evidence type="ECO:0000256" key="4">
    <source>
        <dbReference type="ARBA" id="ARBA00022452"/>
    </source>
</evidence>
<dbReference type="EMBL" id="LRDB01000051">
    <property type="protein sequence ID" value="KYG72377.1"/>
    <property type="molecule type" value="Genomic_DNA"/>
</dbReference>
<dbReference type="InterPro" id="IPR051906">
    <property type="entry name" value="TolC-like"/>
</dbReference>
<dbReference type="InterPro" id="IPR003423">
    <property type="entry name" value="OMP_efflux"/>
</dbReference>
<comment type="similarity">
    <text evidence="2">Belongs to the outer membrane factor (OMF) (TC 1.B.17) family.</text>
</comment>
<comment type="subcellular location">
    <subcellularLocation>
        <location evidence="1">Cell outer membrane</location>
    </subcellularLocation>
</comment>
<comment type="caution">
    <text evidence="8">The sequence shown here is derived from an EMBL/GenBank/DDBJ whole genome shotgun (WGS) entry which is preliminary data.</text>
</comment>
<protein>
    <submittedName>
        <fullName evidence="8">Uncharacterized protein</fullName>
    </submittedName>
</protein>
<dbReference type="GO" id="GO:0015288">
    <property type="term" value="F:porin activity"/>
    <property type="evidence" value="ECO:0007669"/>
    <property type="project" value="TreeGrafter"/>
</dbReference>
<evidence type="ECO:0000256" key="2">
    <source>
        <dbReference type="ARBA" id="ARBA00007613"/>
    </source>
</evidence>
<reference evidence="8 9" key="1">
    <citation type="submission" date="2016-01" db="EMBL/GenBank/DDBJ databases">
        <title>Genome sequencing of Roseivirga echinicomitans KMM 6058.</title>
        <authorList>
            <person name="Selvaratnam C."/>
            <person name="Thevarajoo S."/>
            <person name="Goh K.M."/>
            <person name="Ee R."/>
            <person name="Chan K.-G."/>
            <person name="Chong C.S."/>
        </authorList>
    </citation>
    <scope>NUCLEOTIDE SEQUENCE [LARGE SCALE GENOMIC DNA]</scope>
    <source>
        <strain evidence="8 9">KMM 6058</strain>
    </source>
</reference>
<dbReference type="AlphaFoldDB" id="A0A150X0X1"/>
<organism evidence="8 9">
    <name type="scientific">Roseivirga echinicomitans</name>
    <dbReference type="NCBI Taxonomy" id="296218"/>
    <lineage>
        <taxon>Bacteria</taxon>
        <taxon>Pseudomonadati</taxon>
        <taxon>Bacteroidota</taxon>
        <taxon>Cytophagia</taxon>
        <taxon>Cytophagales</taxon>
        <taxon>Roseivirgaceae</taxon>
        <taxon>Roseivirga</taxon>
    </lineage>
</organism>
<evidence type="ECO:0000313" key="8">
    <source>
        <dbReference type="EMBL" id="KYG72377.1"/>
    </source>
</evidence>
<dbReference type="PANTHER" id="PTHR30026:SF20">
    <property type="entry name" value="OUTER MEMBRANE PROTEIN TOLC"/>
    <property type="match status" value="1"/>
</dbReference>
<accession>A0A150X0X1</accession>
<dbReference type="GO" id="GO:0009279">
    <property type="term" value="C:cell outer membrane"/>
    <property type="evidence" value="ECO:0007669"/>
    <property type="project" value="UniProtKB-SubCell"/>
</dbReference>
<dbReference type="Gene3D" id="3.40.50.2300">
    <property type="match status" value="2"/>
</dbReference>
<keyword evidence="6" id="KW-0472">Membrane</keyword>
<dbReference type="PANTHER" id="PTHR30026">
    <property type="entry name" value="OUTER MEMBRANE PROTEIN TOLC"/>
    <property type="match status" value="1"/>
</dbReference>